<dbReference type="EC" id="2.7.1.15" evidence="9"/>
<keyword evidence="6 9" id="KW-0460">Magnesium</keyword>
<keyword evidence="7 9" id="KW-0630">Potassium</keyword>
<feature type="binding site" evidence="9">
    <location>
        <position position="180"/>
    </location>
    <ligand>
        <name>ATP</name>
        <dbReference type="ChEBI" id="CHEBI:30616"/>
    </ligand>
</feature>
<keyword evidence="2 9" id="KW-0479">Metal-binding</keyword>
<evidence type="ECO:0000256" key="4">
    <source>
        <dbReference type="ARBA" id="ARBA00022777"/>
    </source>
</evidence>
<comment type="caution">
    <text evidence="11">The sequence shown here is derived from an EMBL/GenBank/DDBJ whole genome shotgun (WGS) entry which is preliminary data.</text>
</comment>
<comment type="catalytic activity">
    <reaction evidence="9">
        <text>D-ribose + ATP = D-ribose 5-phosphate + ADP + H(+)</text>
        <dbReference type="Rhea" id="RHEA:13697"/>
        <dbReference type="ChEBI" id="CHEBI:15378"/>
        <dbReference type="ChEBI" id="CHEBI:30616"/>
        <dbReference type="ChEBI" id="CHEBI:47013"/>
        <dbReference type="ChEBI" id="CHEBI:78346"/>
        <dbReference type="ChEBI" id="CHEBI:456216"/>
        <dbReference type="EC" id="2.7.1.15"/>
    </reaction>
</comment>
<dbReference type="Proteomes" id="UP001523566">
    <property type="component" value="Unassembled WGS sequence"/>
</dbReference>
<gene>
    <name evidence="9" type="primary">rbsK</name>
    <name evidence="11" type="ORF">NK125_12235</name>
</gene>
<evidence type="ECO:0000259" key="10">
    <source>
        <dbReference type="Pfam" id="PF00294"/>
    </source>
</evidence>
<feature type="binding site" evidence="9">
    <location>
        <position position="287"/>
    </location>
    <ligand>
        <name>K(+)</name>
        <dbReference type="ChEBI" id="CHEBI:29103"/>
    </ligand>
</feature>
<evidence type="ECO:0000256" key="6">
    <source>
        <dbReference type="ARBA" id="ARBA00022842"/>
    </source>
</evidence>
<dbReference type="InterPro" id="IPR011877">
    <property type="entry name" value="Ribokinase"/>
</dbReference>
<comment type="caution">
    <text evidence="9">Lacks conserved residue(s) required for the propagation of feature annotation.</text>
</comment>
<name>A0ABT1EBH6_9FIRM</name>
<comment type="pathway">
    <text evidence="9">Carbohydrate metabolism; D-ribose degradation; D-ribose 5-phosphate from beta-D-ribopyranose: step 2/2.</text>
</comment>
<keyword evidence="12" id="KW-1185">Reference proteome</keyword>
<dbReference type="Pfam" id="PF00294">
    <property type="entry name" value="PfkB"/>
    <property type="match status" value="1"/>
</dbReference>
<dbReference type="PANTHER" id="PTHR10584">
    <property type="entry name" value="SUGAR KINASE"/>
    <property type="match status" value="1"/>
</dbReference>
<dbReference type="PANTHER" id="PTHR10584:SF166">
    <property type="entry name" value="RIBOKINASE"/>
    <property type="match status" value="1"/>
</dbReference>
<dbReference type="InterPro" id="IPR002139">
    <property type="entry name" value="Ribo/fructo_kinase"/>
</dbReference>
<keyword evidence="4 9" id="KW-0418">Kinase</keyword>
<dbReference type="PRINTS" id="PR00990">
    <property type="entry name" value="RIBOKINASE"/>
</dbReference>
<dbReference type="Gene3D" id="3.40.1190.20">
    <property type="match status" value="1"/>
</dbReference>
<comment type="subcellular location">
    <subcellularLocation>
        <location evidence="9">Cytoplasm</location>
    </subcellularLocation>
</comment>
<feature type="domain" description="Carbohydrate kinase PfkB" evidence="10">
    <location>
        <begin position="2"/>
        <end position="289"/>
    </location>
</feature>
<dbReference type="RefSeq" id="WP_262066963.1">
    <property type="nucleotide sequence ID" value="NZ_JAMXOD010000019.1"/>
</dbReference>
<feature type="binding site" evidence="9">
    <location>
        <position position="278"/>
    </location>
    <ligand>
        <name>K(+)</name>
        <dbReference type="ChEBI" id="CHEBI:29103"/>
    </ligand>
</feature>
<keyword evidence="1 9" id="KW-0808">Transferase</keyword>
<feature type="binding site" evidence="9">
    <location>
        <position position="137"/>
    </location>
    <ligand>
        <name>substrate</name>
    </ligand>
</feature>
<feature type="binding site" evidence="9">
    <location>
        <position position="281"/>
    </location>
    <ligand>
        <name>K(+)</name>
        <dbReference type="ChEBI" id="CHEBI:29103"/>
    </ligand>
</feature>
<comment type="cofactor">
    <cofactor evidence="9">
        <name>Mg(2+)</name>
        <dbReference type="ChEBI" id="CHEBI:18420"/>
    </cofactor>
    <text evidence="9">Requires a divalent cation, most likely magnesium in vivo, as an electrophilic catalyst to aid phosphoryl group transfer. It is the chelate of the metal and the nucleotide that is the actual substrate.</text>
</comment>
<comment type="similarity">
    <text evidence="9">Belongs to the carbohydrate kinase PfkB family. Ribokinase subfamily.</text>
</comment>
<comment type="subunit">
    <text evidence="9">Homodimer.</text>
</comment>
<feature type="binding site" evidence="9">
    <location>
        <position position="248"/>
    </location>
    <ligand>
        <name>substrate</name>
    </ligand>
</feature>
<dbReference type="EMBL" id="JAMZFW010000019">
    <property type="protein sequence ID" value="MCP1103180.1"/>
    <property type="molecule type" value="Genomic_DNA"/>
</dbReference>
<keyword evidence="9" id="KW-0963">Cytoplasm</keyword>
<feature type="binding site" evidence="9">
    <location>
        <begin position="216"/>
        <end position="221"/>
    </location>
    <ligand>
        <name>ATP</name>
        <dbReference type="ChEBI" id="CHEBI:30616"/>
    </ligand>
</feature>
<comment type="function">
    <text evidence="9">Catalyzes the phosphorylation of ribose at O-5 in a reaction requiring ATP and magnesium. The resulting D-ribose-5-phosphate can then be used either for sythesis of nucleotides, histidine, and tryptophan, or as a component of the pentose phosphate pathway.</text>
</comment>
<evidence type="ECO:0000256" key="5">
    <source>
        <dbReference type="ARBA" id="ARBA00022840"/>
    </source>
</evidence>
<sequence length="299" mass="32614">MKVLVFGALNIDYTYNVDHFVGKGETISSSGLSVFSGGKGLNQAIAFAKAGVETYQAGSIGMDGEFLLATLKEAGVHTDYVHVSQSHRSGNAIIQNDKHGDNCIILYGGSNQAIEKEYVDEVLSHFGSDDYIVLQNEINEMPHIIKQAKERGMTVILNPSPMDEKVFAFPLSLVDYLLLNEVEACQLLNASTQRCMDEEILDDLHEKFPEAKILLTLGSHGSKYLDSHERISQSCYKVNVVDTTAAGDTYTGYFVASLIQKKGVKEAMDIASKASAIAVGRKGASSSIPSYDEVMNKKR</sequence>
<evidence type="ECO:0000313" key="11">
    <source>
        <dbReference type="EMBL" id="MCP1103180.1"/>
    </source>
</evidence>
<accession>A0ABT1EBH6</accession>
<comment type="activity regulation">
    <text evidence="9">Activated by a monovalent cation that binds near, but not in, the active site. The most likely occupant of the site in vivo is potassium. Ion binding induces a conformational change that may alter substrate affinity.</text>
</comment>
<evidence type="ECO:0000256" key="3">
    <source>
        <dbReference type="ARBA" id="ARBA00022741"/>
    </source>
</evidence>
<evidence type="ECO:0000256" key="8">
    <source>
        <dbReference type="ARBA" id="ARBA00023277"/>
    </source>
</evidence>
<keyword evidence="8 9" id="KW-0119">Carbohydrate metabolism</keyword>
<feature type="binding site" evidence="9">
    <location>
        <begin position="10"/>
        <end position="12"/>
    </location>
    <ligand>
        <name>substrate</name>
    </ligand>
</feature>
<dbReference type="CDD" id="cd01174">
    <property type="entry name" value="ribokinase"/>
    <property type="match status" value="1"/>
</dbReference>
<evidence type="ECO:0000313" key="12">
    <source>
        <dbReference type="Proteomes" id="UP001523566"/>
    </source>
</evidence>
<evidence type="ECO:0000256" key="7">
    <source>
        <dbReference type="ARBA" id="ARBA00022958"/>
    </source>
</evidence>
<feature type="binding site" evidence="9">
    <location>
        <begin position="38"/>
        <end position="42"/>
    </location>
    <ligand>
        <name>substrate</name>
    </ligand>
</feature>
<feature type="binding site" evidence="9">
    <location>
        <position position="242"/>
    </location>
    <ligand>
        <name>K(+)</name>
        <dbReference type="ChEBI" id="CHEBI:29103"/>
    </ligand>
</feature>
<feature type="binding site" evidence="9">
    <location>
        <begin position="247"/>
        <end position="248"/>
    </location>
    <ligand>
        <name>ATP</name>
        <dbReference type="ChEBI" id="CHEBI:30616"/>
    </ligand>
</feature>
<organism evidence="11 12">
    <name type="scientific">Aequitasia blattaphilus</name>
    <dbReference type="NCBI Taxonomy" id="2949332"/>
    <lineage>
        <taxon>Bacteria</taxon>
        <taxon>Bacillati</taxon>
        <taxon>Bacillota</taxon>
        <taxon>Clostridia</taxon>
        <taxon>Lachnospirales</taxon>
        <taxon>Lachnospiraceae</taxon>
        <taxon>Aequitasia</taxon>
    </lineage>
</organism>
<dbReference type="InterPro" id="IPR029056">
    <property type="entry name" value="Ribokinase-like"/>
</dbReference>
<dbReference type="HAMAP" id="MF_01987">
    <property type="entry name" value="Ribokinase"/>
    <property type="match status" value="1"/>
</dbReference>
<proteinExistence type="inferred from homology"/>
<dbReference type="SUPFAM" id="SSF53613">
    <property type="entry name" value="Ribokinase-like"/>
    <property type="match status" value="1"/>
</dbReference>
<keyword evidence="3 9" id="KW-0547">Nucleotide-binding</keyword>
<feature type="active site" description="Proton acceptor" evidence="9">
    <location>
        <position position="248"/>
    </location>
</feature>
<evidence type="ECO:0000256" key="9">
    <source>
        <dbReference type="HAMAP-Rule" id="MF_01987"/>
    </source>
</evidence>
<evidence type="ECO:0000256" key="2">
    <source>
        <dbReference type="ARBA" id="ARBA00022723"/>
    </source>
</evidence>
<protein>
    <recommendedName>
        <fullName evidence="9">Ribokinase</fullName>
        <shortName evidence="9">RK</shortName>
        <ecNumber evidence="9">2.7.1.15</ecNumber>
    </recommendedName>
</protein>
<reference evidence="11 12" key="1">
    <citation type="journal article" date="2022" name="Genome Biol. Evol.">
        <title>Host diet, physiology and behaviors set the stage for Lachnospiraceae cladogenesis.</title>
        <authorList>
            <person name="Vera-Ponce De Leon A."/>
            <person name="Schneider M."/>
            <person name="Jahnes B.C."/>
            <person name="Sadowski V."/>
            <person name="Camuy-Velez L.A."/>
            <person name="Duan J."/>
            <person name="Sabree Z.L."/>
        </authorList>
    </citation>
    <scope>NUCLEOTIDE SEQUENCE [LARGE SCALE GENOMIC DNA]</scope>
    <source>
        <strain evidence="11 12">PAL113</strain>
    </source>
</reference>
<keyword evidence="5 9" id="KW-0067">ATP-binding</keyword>
<feature type="binding site" evidence="9">
    <location>
        <position position="244"/>
    </location>
    <ligand>
        <name>K(+)</name>
        <dbReference type="ChEBI" id="CHEBI:29103"/>
    </ligand>
</feature>
<evidence type="ECO:0000256" key="1">
    <source>
        <dbReference type="ARBA" id="ARBA00022679"/>
    </source>
</evidence>
<dbReference type="InterPro" id="IPR011611">
    <property type="entry name" value="PfkB_dom"/>
</dbReference>
<feature type="binding site" evidence="9">
    <location>
        <position position="283"/>
    </location>
    <ligand>
        <name>K(+)</name>
        <dbReference type="ChEBI" id="CHEBI:29103"/>
    </ligand>
</feature>